<organism evidence="1 2">
    <name type="scientific">Butyrivibrio fibrisolvens</name>
    <dbReference type="NCBI Taxonomy" id="831"/>
    <lineage>
        <taxon>Bacteria</taxon>
        <taxon>Bacillati</taxon>
        <taxon>Bacillota</taxon>
        <taxon>Clostridia</taxon>
        <taxon>Lachnospirales</taxon>
        <taxon>Lachnospiraceae</taxon>
        <taxon>Butyrivibrio</taxon>
    </lineage>
</organism>
<gene>
    <name evidence="1" type="ORF">SAMN04487884_1246</name>
</gene>
<evidence type="ECO:0000313" key="1">
    <source>
        <dbReference type="EMBL" id="SES22778.1"/>
    </source>
</evidence>
<dbReference type="EMBL" id="FOGJ01000024">
    <property type="protein sequence ID" value="SES22778.1"/>
    <property type="molecule type" value="Genomic_DNA"/>
</dbReference>
<protein>
    <recommendedName>
        <fullName evidence="3">Transcriptional regulator, AbiEi antitoxin, Type IV TA system</fullName>
    </recommendedName>
</protein>
<dbReference type="Pfam" id="PF19570">
    <property type="entry name" value="DUF6088"/>
    <property type="match status" value="1"/>
</dbReference>
<evidence type="ECO:0000313" key="2">
    <source>
        <dbReference type="Proteomes" id="UP000182584"/>
    </source>
</evidence>
<dbReference type="RefSeq" id="WP_074757785.1">
    <property type="nucleotide sequence ID" value="NZ_FOGJ01000024.1"/>
</dbReference>
<proteinExistence type="predicted"/>
<dbReference type="Proteomes" id="UP000182584">
    <property type="component" value="Unassembled WGS sequence"/>
</dbReference>
<dbReference type="AlphaFoldDB" id="A0A1H9VML9"/>
<dbReference type="InterPro" id="IPR045738">
    <property type="entry name" value="DUF6088"/>
</dbReference>
<dbReference type="OrthoDB" id="9802612at2"/>
<evidence type="ECO:0008006" key="3">
    <source>
        <dbReference type="Google" id="ProtNLM"/>
    </source>
</evidence>
<name>A0A1H9VML9_BUTFI</name>
<sequence length="207" mass="24131">MLFEYLKEHYDDGEPIFLDDIHIEGMRRDNFRQQIKTLADAGKIVRYEKGIYYIPKKTRFSSSAGPTPETVAKYKYISRGGKTDGYYSGSTFANIIGLSLQVPMKKEIVSNNIAAIVREVLIGKQSFIVRKTNVPISDDNVKVLQLLELLKNLDSYLDSDYDEAREKLKKYSLANHITRDDVDRYIRRYPDSTFRYYYEMRLDHVLA</sequence>
<reference evidence="1 2" key="1">
    <citation type="submission" date="2016-10" db="EMBL/GenBank/DDBJ databases">
        <authorList>
            <person name="de Groot N.N."/>
        </authorList>
    </citation>
    <scope>NUCLEOTIDE SEQUENCE [LARGE SCALE GENOMIC DNA]</scope>
    <source>
        <strain evidence="1 2">AR40</strain>
    </source>
</reference>
<accession>A0A1H9VML9</accession>